<evidence type="ECO:0000313" key="3">
    <source>
        <dbReference type="Proteomes" id="UP001279734"/>
    </source>
</evidence>
<dbReference type="AlphaFoldDB" id="A0AAD3S549"/>
<reference evidence="2" key="1">
    <citation type="submission" date="2023-05" db="EMBL/GenBank/DDBJ databases">
        <title>Nepenthes gracilis genome sequencing.</title>
        <authorList>
            <person name="Fukushima K."/>
        </authorList>
    </citation>
    <scope>NUCLEOTIDE SEQUENCE</scope>
    <source>
        <strain evidence="2">SING2019-196</strain>
    </source>
</reference>
<accession>A0AAD3S549</accession>
<evidence type="ECO:0000313" key="2">
    <source>
        <dbReference type="EMBL" id="GMH04598.1"/>
    </source>
</evidence>
<proteinExistence type="predicted"/>
<dbReference type="EMBL" id="BSYO01000005">
    <property type="protein sequence ID" value="GMH04598.1"/>
    <property type="molecule type" value="Genomic_DNA"/>
</dbReference>
<organism evidence="2 3">
    <name type="scientific">Nepenthes gracilis</name>
    <name type="common">Slender pitcher plant</name>
    <dbReference type="NCBI Taxonomy" id="150966"/>
    <lineage>
        <taxon>Eukaryota</taxon>
        <taxon>Viridiplantae</taxon>
        <taxon>Streptophyta</taxon>
        <taxon>Embryophyta</taxon>
        <taxon>Tracheophyta</taxon>
        <taxon>Spermatophyta</taxon>
        <taxon>Magnoliopsida</taxon>
        <taxon>eudicotyledons</taxon>
        <taxon>Gunneridae</taxon>
        <taxon>Pentapetalae</taxon>
        <taxon>Caryophyllales</taxon>
        <taxon>Nepenthaceae</taxon>
        <taxon>Nepenthes</taxon>
    </lineage>
</organism>
<sequence>MSFYPSSTIPEISSVPSSSSISFPTPLFPLVPETECEPRHPVVKEGRKSKLTFAEMVSNSGQNNSLLLIRKSMSRKKEVLLSIGSVTPFLTISSAFLRRLGNSQ</sequence>
<comment type="caution">
    <text evidence="2">The sequence shown here is derived from an EMBL/GenBank/DDBJ whole genome shotgun (WGS) entry which is preliminary data.</text>
</comment>
<dbReference type="Proteomes" id="UP001279734">
    <property type="component" value="Unassembled WGS sequence"/>
</dbReference>
<gene>
    <name evidence="2" type="ORF">Nepgr_006438</name>
</gene>
<name>A0AAD3S549_NEPGR</name>
<keyword evidence="3" id="KW-1185">Reference proteome</keyword>
<evidence type="ECO:0000256" key="1">
    <source>
        <dbReference type="SAM" id="MobiDB-lite"/>
    </source>
</evidence>
<protein>
    <submittedName>
        <fullName evidence="2">Uncharacterized protein</fullName>
    </submittedName>
</protein>
<feature type="region of interest" description="Disordered" evidence="1">
    <location>
        <begin position="1"/>
        <end position="23"/>
    </location>
</feature>